<dbReference type="PANTHER" id="PTHR14413:SF16">
    <property type="entry name" value="LARGE RIBOSOMAL SUBUNIT PROTEIN BL17M"/>
    <property type="match status" value="1"/>
</dbReference>
<dbReference type="AlphaFoldDB" id="A0AAJ1MPN9"/>
<feature type="compositionally biased region" description="Basic residues" evidence="6">
    <location>
        <begin position="124"/>
        <end position="136"/>
    </location>
</feature>
<dbReference type="NCBIfam" id="TIGR00059">
    <property type="entry name" value="L17"/>
    <property type="match status" value="1"/>
</dbReference>
<organism evidence="7 8">
    <name type="scientific">Candidatus Thalassospirochaeta sargassi</name>
    <dbReference type="NCBI Taxonomy" id="3119039"/>
    <lineage>
        <taxon>Bacteria</taxon>
        <taxon>Pseudomonadati</taxon>
        <taxon>Spirochaetota</taxon>
        <taxon>Spirochaetia</taxon>
        <taxon>Spirochaetales</taxon>
        <taxon>Spirochaetaceae</taxon>
        <taxon>Candidatus Thalassospirochaeta</taxon>
    </lineage>
</organism>
<dbReference type="PANTHER" id="PTHR14413">
    <property type="entry name" value="RIBOSOMAL PROTEIN L17"/>
    <property type="match status" value="1"/>
</dbReference>
<feature type="region of interest" description="Disordered" evidence="6">
    <location>
        <begin position="123"/>
        <end position="189"/>
    </location>
</feature>
<dbReference type="InterPro" id="IPR036373">
    <property type="entry name" value="Ribosomal_bL17_sf"/>
</dbReference>
<dbReference type="InterPro" id="IPR000456">
    <property type="entry name" value="Ribosomal_bL17"/>
</dbReference>
<feature type="compositionally biased region" description="Basic and acidic residues" evidence="6">
    <location>
        <begin position="137"/>
        <end position="146"/>
    </location>
</feature>
<dbReference type="Proteomes" id="UP001221217">
    <property type="component" value="Unassembled WGS sequence"/>
</dbReference>
<name>A0AAJ1MPN9_9SPIO</name>
<dbReference type="SUPFAM" id="SSF64263">
    <property type="entry name" value="Prokaryotic ribosomal protein L17"/>
    <property type="match status" value="1"/>
</dbReference>
<dbReference type="Gene3D" id="3.90.1030.10">
    <property type="entry name" value="Ribosomal protein L17"/>
    <property type="match status" value="1"/>
</dbReference>
<evidence type="ECO:0000313" key="7">
    <source>
        <dbReference type="EMBL" id="MDC7228139.1"/>
    </source>
</evidence>
<evidence type="ECO:0000256" key="5">
    <source>
        <dbReference type="RuleBase" id="RU000660"/>
    </source>
</evidence>
<dbReference type="EMBL" id="JAQQAL010000041">
    <property type="protein sequence ID" value="MDC7228139.1"/>
    <property type="molecule type" value="Genomic_DNA"/>
</dbReference>
<reference evidence="7 8" key="1">
    <citation type="submission" date="2022-12" db="EMBL/GenBank/DDBJ databases">
        <title>Metagenome assembled genome from gulf of manar.</title>
        <authorList>
            <person name="Kohli P."/>
            <person name="Pk S."/>
            <person name="Venkata Ramana C."/>
            <person name="Sasikala C."/>
        </authorList>
    </citation>
    <scope>NUCLEOTIDE SEQUENCE [LARGE SCALE GENOMIC DNA]</scope>
    <source>
        <strain evidence="7">JB008</strain>
    </source>
</reference>
<comment type="caution">
    <text evidence="7">The sequence shown here is derived from an EMBL/GenBank/DDBJ whole genome shotgun (WGS) entry which is preliminary data.</text>
</comment>
<keyword evidence="2 4" id="KW-0689">Ribosomal protein</keyword>
<evidence type="ECO:0000256" key="3">
    <source>
        <dbReference type="ARBA" id="ARBA00023274"/>
    </source>
</evidence>
<sequence length="189" mass="21066">MHNRVGYNKLSRKTSHRRAMTRNMVTSLFRYERITTTKAKALEVRKTAEKMITRAKVDSVHNRRVVNKDIKDAEVLNKLFTEIGPVNANRPGGYTRILKTGLRKGDAAEMVILELILDEAEPKKAKKKTAAKKSAPKKAEPVKEEVVADETAAEEEPAVEVAAEEKVEEASVEESAPAPAEEAEEKKSE</sequence>
<dbReference type="GO" id="GO:0003735">
    <property type="term" value="F:structural constituent of ribosome"/>
    <property type="evidence" value="ECO:0007669"/>
    <property type="project" value="InterPro"/>
</dbReference>
<comment type="subunit">
    <text evidence="4">Part of the 50S ribosomal subunit. Contacts protein L32.</text>
</comment>
<keyword evidence="3 4" id="KW-0687">Ribonucleoprotein</keyword>
<dbReference type="Pfam" id="PF01196">
    <property type="entry name" value="Ribosomal_L17"/>
    <property type="match status" value="1"/>
</dbReference>
<dbReference type="GO" id="GO:0022625">
    <property type="term" value="C:cytosolic large ribosomal subunit"/>
    <property type="evidence" value="ECO:0007669"/>
    <property type="project" value="TreeGrafter"/>
</dbReference>
<evidence type="ECO:0000256" key="1">
    <source>
        <dbReference type="ARBA" id="ARBA00008777"/>
    </source>
</evidence>
<evidence type="ECO:0000256" key="2">
    <source>
        <dbReference type="ARBA" id="ARBA00022980"/>
    </source>
</evidence>
<comment type="similarity">
    <text evidence="1 4 5">Belongs to the bacterial ribosomal protein bL17 family.</text>
</comment>
<feature type="compositionally biased region" description="Acidic residues" evidence="6">
    <location>
        <begin position="147"/>
        <end position="158"/>
    </location>
</feature>
<gene>
    <name evidence="4 7" type="primary">rplQ</name>
    <name evidence="7" type="ORF">PQJ61_15350</name>
</gene>
<dbReference type="HAMAP" id="MF_01368">
    <property type="entry name" value="Ribosomal_bL17"/>
    <property type="match status" value="1"/>
</dbReference>
<proteinExistence type="inferred from homology"/>
<accession>A0AAJ1MPN9</accession>
<evidence type="ECO:0000256" key="4">
    <source>
        <dbReference type="HAMAP-Rule" id="MF_01368"/>
    </source>
</evidence>
<dbReference type="GO" id="GO:0006412">
    <property type="term" value="P:translation"/>
    <property type="evidence" value="ECO:0007669"/>
    <property type="project" value="UniProtKB-UniRule"/>
</dbReference>
<protein>
    <recommendedName>
        <fullName evidence="4">Large ribosomal subunit protein bL17</fullName>
    </recommendedName>
</protein>
<evidence type="ECO:0000256" key="6">
    <source>
        <dbReference type="SAM" id="MobiDB-lite"/>
    </source>
</evidence>
<evidence type="ECO:0000313" key="8">
    <source>
        <dbReference type="Proteomes" id="UP001221217"/>
    </source>
</evidence>